<gene>
    <name evidence="1" type="ORF">HPB47_001139</name>
</gene>
<reference evidence="1 2" key="1">
    <citation type="journal article" date="2020" name="Cell">
        <title>Large-Scale Comparative Analyses of Tick Genomes Elucidate Their Genetic Diversity and Vector Capacities.</title>
        <authorList>
            <consortium name="Tick Genome and Microbiome Consortium (TIGMIC)"/>
            <person name="Jia N."/>
            <person name="Wang J."/>
            <person name="Shi W."/>
            <person name="Du L."/>
            <person name="Sun Y."/>
            <person name="Zhan W."/>
            <person name="Jiang J.F."/>
            <person name="Wang Q."/>
            <person name="Zhang B."/>
            <person name="Ji P."/>
            <person name="Bell-Sakyi L."/>
            <person name="Cui X.M."/>
            <person name="Yuan T.T."/>
            <person name="Jiang B.G."/>
            <person name="Yang W.F."/>
            <person name="Lam T.T."/>
            <person name="Chang Q.C."/>
            <person name="Ding S.J."/>
            <person name="Wang X.J."/>
            <person name="Zhu J.G."/>
            <person name="Ruan X.D."/>
            <person name="Zhao L."/>
            <person name="Wei J.T."/>
            <person name="Ye R.Z."/>
            <person name="Que T.C."/>
            <person name="Du C.H."/>
            <person name="Zhou Y.H."/>
            <person name="Cheng J.X."/>
            <person name="Dai P.F."/>
            <person name="Guo W.B."/>
            <person name="Han X.H."/>
            <person name="Huang E.J."/>
            <person name="Li L.F."/>
            <person name="Wei W."/>
            <person name="Gao Y.C."/>
            <person name="Liu J.Z."/>
            <person name="Shao H.Z."/>
            <person name="Wang X."/>
            <person name="Wang C.C."/>
            <person name="Yang T.C."/>
            <person name="Huo Q.B."/>
            <person name="Li W."/>
            <person name="Chen H.Y."/>
            <person name="Chen S.E."/>
            <person name="Zhou L.G."/>
            <person name="Ni X.B."/>
            <person name="Tian J.H."/>
            <person name="Sheng Y."/>
            <person name="Liu T."/>
            <person name="Pan Y.S."/>
            <person name="Xia L.Y."/>
            <person name="Li J."/>
            <person name="Zhao F."/>
            <person name="Cao W.C."/>
        </authorList>
    </citation>
    <scope>NUCLEOTIDE SEQUENCE [LARGE SCALE GENOMIC DNA]</scope>
    <source>
        <strain evidence="1">Iper-2018</strain>
    </source>
</reference>
<organism evidence="1 2">
    <name type="scientific">Ixodes persulcatus</name>
    <name type="common">Taiga tick</name>
    <dbReference type="NCBI Taxonomy" id="34615"/>
    <lineage>
        <taxon>Eukaryota</taxon>
        <taxon>Metazoa</taxon>
        <taxon>Ecdysozoa</taxon>
        <taxon>Arthropoda</taxon>
        <taxon>Chelicerata</taxon>
        <taxon>Arachnida</taxon>
        <taxon>Acari</taxon>
        <taxon>Parasitiformes</taxon>
        <taxon>Ixodida</taxon>
        <taxon>Ixodoidea</taxon>
        <taxon>Ixodidae</taxon>
        <taxon>Ixodinae</taxon>
        <taxon>Ixodes</taxon>
    </lineage>
</organism>
<name>A0AC60PQK3_IXOPE</name>
<comment type="caution">
    <text evidence="1">The sequence shown here is derived from an EMBL/GenBank/DDBJ whole genome shotgun (WGS) entry which is preliminary data.</text>
</comment>
<sequence length="494" mass="54531">MDRAAVEGRRPDICKDAISCANCKGPHPAYSRSCTLWRQEKEILSLGAKEGLSYPEAKQRFSFLSKGTYSDAVRRGPPPRTESKATQVSPEALAQLAPPSGGSTPAALKSQDRQATPSPSEKERLSRPNSLERAASKEQHSSRPEQAELKNALPSTSAVSSAGCGRGLAPRDPSRKKTLAKTSDTTQEADLSMELDDSAAPASDSDSMEWPTQTPDEDNGQASVARTPRMAVGGINEYRLSTNVSWDEYVERLEMYCVANSLTTPEQKRAVLLSCREEETYSLIVTLVKPTSPTAPDYITIVTAVKAHLHPRPSELYARFLFYKRDQHAGETVADYVTALRKLAEDCVQQRLLAERNLTFDVAYDLAVTAEATSQQQRDIRKQRQQTGKVDSDGPIQATTMKPQRQADSGNCHRCTRIELHGIRHLSTSDEALTAQFSEVFRTDLPRFKGAPIHIELNDVQPKVLKSRPVPFALREDVTKELDRLQKQGGLGIK</sequence>
<dbReference type="Proteomes" id="UP000805193">
    <property type="component" value="Unassembled WGS sequence"/>
</dbReference>
<evidence type="ECO:0000313" key="2">
    <source>
        <dbReference type="Proteomes" id="UP000805193"/>
    </source>
</evidence>
<dbReference type="EMBL" id="JABSTQ010010150">
    <property type="protein sequence ID" value="KAG0423071.1"/>
    <property type="molecule type" value="Genomic_DNA"/>
</dbReference>
<evidence type="ECO:0000313" key="1">
    <source>
        <dbReference type="EMBL" id="KAG0423071.1"/>
    </source>
</evidence>
<accession>A0AC60PQK3</accession>
<proteinExistence type="predicted"/>
<protein>
    <submittedName>
        <fullName evidence="1">Uncharacterized protein</fullName>
    </submittedName>
</protein>
<keyword evidence="2" id="KW-1185">Reference proteome</keyword>